<name>A0A9P1IV53_9PELO</name>
<proteinExistence type="predicted"/>
<dbReference type="Proteomes" id="UP001152747">
    <property type="component" value="Unassembled WGS sequence"/>
</dbReference>
<gene>
    <name evidence="2" type="ORF">CAMP_LOCUS14454</name>
</gene>
<dbReference type="AlphaFoldDB" id="A0A9P1IV53"/>
<evidence type="ECO:0000313" key="3">
    <source>
        <dbReference type="Proteomes" id="UP001152747"/>
    </source>
</evidence>
<keyword evidence="1" id="KW-0732">Signal</keyword>
<dbReference type="OrthoDB" id="5826654at2759"/>
<reference evidence="2" key="1">
    <citation type="submission" date="2022-11" db="EMBL/GenBank/DDBJ databases">
        <authorList>
            <person name="Kikuchi T."/>
        </authorList>
    </citation>
    <scope>NUCLEOTIDE SEQUENCE</scope>
    <source>
        <strain evidence="2">PS1010</strain>
    </source>
</reference>
<comment type="caution">
    <text evidence="2">The sequence shown here is derived from an EMBL/GenBank/DDBJ whole genome shotgun (WGS) entry which is preliminary data.</text>
</comment>
<protein>
    <submittedName>
        <fullName evidence="2">Uncharacterized protein</fullName>
    </submittedName>
</protein>
<accession>A0A9P1IV53</accession>
<feature type="signal peptide" evidence="1">
    <location>
        <begin position="1"/>
        <end position="15"/>
    </location>
</feature>
<evidence type="ECO:0000313" key="2">
    <source>
        <dbReference type="EMBL" id="CAI5451817.1"/>
    </source>
</evidence>
<sequence length="134" mass="14903">MFVIFVFLVAVLIDAQDFVPINKDAAPKIVPVTVIRPAGTVQRRVFEEDGITYTEIKRILPSGGVQTSHIEGSVEEKPSLIFPKTINLSAILSRVQNKIRKTYPDGLFLKIGNMTDGVLKNVFNFLHGSFDTNE</sequence>
<feature type="chain" id="PRO_5040379317" evidence="1">
    <location>
        <begin position="16"/>
        <end position="134"/>
    </location>
</feature>
<evidence type="ECO:0000256" key="1">
    <source>
        <dbReference type="SAM" id="SignalP"/>
    </source>
</evidence>
<keyword evidence="3" id="KW-1185">Reference proteome</keyword>
<organism evidence="2 3">
    <name type="scientific">Caenorhabditis angaria</name>
    <dbReference type="NCBI Taxonomy" id="860376"/>
    <lineage>
        <taxon>Eukaryota</taxon>
        <taxon>Metazoa</taxon>
        <taxon>Ecdysozoa</taxon>
        <taxon>Nematoda</taxon>
        <taxon>Chromadorea</taxon>
        <taxon>Rhabditida</taxon>
        <taxon>Rhabditina</taxon>
        <taxon>Rhabditomorpha</taxon>
        <taxon>Rhabditoidea</taxon>
        <taxon>Rhabditidae</taxon>
        <taxon>Peloderinae</taxon>
        <taxon>Caenorhabditis</taxon>
    </lineage>
</organism>
<dbReference type="EMBL" id="CANHGI010000005">
    <property type="protein sequence ID" value="CAI5451817.1"/>
    <property type="molecule type" value="Genomic_DNA"/>
</dbReference>